<gene>
    <name evidence="1" type="primary">yidA_2</name>
    <name evidence="1" type="ORF">NCTC12278_00405</name>
</gene>
<dbReference type="InterPro" id="IPR000150">
    <property type="entry name" value="Cof"/>
</dbReference>
<dbReference type="EC" id="3.1.3.-" evidence="1"/>
<dbReference type="OrthoDB" id="9790031at2"/>
<dbReference type="PANTHER" id="PTHR10000:SF8">
    <property type="entry name" value="HAD SUPERFAMILY HYDROLASE-LIKE, TYPE 3"/>
    <property type="match status" value="1"/>
</dbReference>
<dbReference type="RefSeq" id="WP_018030942.1">
    <property type="nucleotide sequence ID" value="NZ_LS483343.1"/>
</dbReference>
<reference evidence="1 2" key="1">
    <citation type="submission" date="2018-06" db="EMBL/GenBank/DDBJ databases">
        <authorList>
            <consortium name="Pathogen Informatics"/>
            <person name="Doyle S."/>
        </authorList>
    </citation>
    <scope>NUCLEOTIDE SEQUENCE [LARGE SCALE GENOMIC DNA]</scope>
    <source>
        <strain evidence="1 2">NCTC12278</strain>
    </source>
</reference>
<dbReference type="GO" id="GO:0000287">
    <property type="term" value="F:magnesium ion binding"/>
    <property type="evidence" value="ECO:0007669"/>
    <property type="project" value="TreeGrafter"/>
</dbReference>
<sequence>MTQDIRLIAIDLDGTLLDSDKRIPPRNIEAIRRAAREGVKIVLCSGRPVMGIKPYFQELGLGGEEFVIGNNGCTTYQTEGWQLFDYHDLTKDQLQMLYDNWQQSPQPSLVFMTPTTMYVIGDEVSDIVARDAETAFHQAKAVSFEELIRQTEPVLLGLFMDHSQPLDGFQEKAEPLLSQHFHTVRGLDYVFEAMPFGVNKASSLNRLADRLGIHAGQVMALGDASNDIEMLTYAGLGVAMGNADGQTKELADAITANNDQAGVALAIEKYVLKNGSGKELDKSKKSSFSHPRTVD</sequence>
<dbReference type="Gene3D" id="3.30.1240.10">
    <property type="match status" value="1"/>
</dbReference>
<dbReference type="InterPro" id="IPR023214">
    <property type="entry name" value="HAD_sf"/>
</dbReference>
<evidence type="ECO:0000313" key="2">
    <source>
        <dbReference type="Proteomes" id="UP000249495"/>
    </source>
</evidence>
<dbReference type="CDD" id="cd07516">
    <property type="entry name" value="HAD_Pase"/>
    <property type="match status" value="1"/>
</dbReference>
<dbReference type="SUPFAM" id="SSF56784">
    <property type="entry name" value="HAD-like"/>
    <property type="match status" value="1"/>
</dbReference>
<dbReference type="Gene3D" id="3.40.50.1000">
    <property type="entry name" value="HAD superfamily/HAD-like"/>
    <property type="match status" value="1"/>
</dbReference>
<dbReference type="GO" id="GO:0005829">
    <property type="term" value="C:cytosol"/>
    <property type="evidence" value="ECO:0007669"/>
    <property type="project" value="TreeGrafter"/>
</dbReference>
<keyword evidence="1" id="KW-0378">Hydrolase</keyword>
<dbReference type="Proteomes" id="UP000249495">
    <property type="component" value="Chromosome 1"/>
</dbReference>
<name>A0A2X3VWC4_9STRE</name>
<dbReference type="NCBIfam" id="TIGR01484">
    <property type="entry name" value="HAD-SF-IIB"/>
    <property type="match status" value="1"/>
</dbReference>
<dbReference type="InterPro" id="IPR006379">
    <property type="entry name" value="HAD-SF_hydro_IIB"/>
</dbReference>
<dbReference type="EMBL" id="LS483343">
    <property type="protein sequence ID" value="SQF39549.1"/>
    <property type="molecule type" value="Genomic_DNA"/>
</dbReference>
<dbReference type="PANTHER" id="PTHR10000">
    <property type="entry name" value="PHOSPHOSERINE PHOSPHATASE"/>
    <property type="match status" value="1"/>
</dbReference>
<dbReference type="AlphaFoldDB" id="A0A2X3VWC4"/>
<protein>
    <submittedName>
        <fullName evidence="1">Hydrolase</fullName>
        <ecNumber evidence="1">3.1.3.-</ecNumber>
    </submittedName>
</protein>
<dbReference type="GO" id="GO:0016791">
    <property type="term" value="F:phosphatase activity"/>
    <property type="evidence" value="ECO:0007669"/>
    <property type="project" value="TreeGrafter"/>
</dbReference>
<dbReference type="KEGG" id="sfer:NCTC12278_00405"/>
<dbReference type="InterPro" id="IPR036412">
    <property type="entry name" value="HAD-like_sf"/>
</dbReference>
<dbReference type="SFLD" id="SFLDG01144">
    <property type="entry name" value="C2.B.4:_PGP_Like"/>
    <property type="match status" value="1"/>
</dbReference>
<proteinExistence type="predicted"/>
<dbReference type="STRING" id="1123303.GCA_000372425_01629"/>
<dbReference type="SFLD" id="SFLDG01140">
    <property type="entry name" value="C2.B:_Phosphomannomutase_and_P"/>
    <property type="match status" value="1"/>
</dbReference>
<organism evidence="1 2">
    <name type="scientific">Streptococcus ferus</name>
    <dbReference type="NCBI Taxonomy" id="1345"/>
    <lineage>
        <taxon>Bacteria</taxon>
        <taxon>Bacillati</taxon>
        <taxon>Bacillota</taxon>
        <taxon>Bacilli</taxon>
        <taxon>Lactobacillales</taxon>
        <taxon>Streptococcaceae</taxon>
        <taxon>Streptococcus</taxon>
    </lineage>
</organism>
<evidence type="ECO:0000313" key="1">
    <source>
        <dbReference type="EMBL" id="SQF39549.1"/>
    </source>
</evidence>
<dbReference type="SFLD" id="SFLDS00003">
    <property type="entry name" value="Haloacid_Dehalogenase"/>
    <property type="match status" value="1"/>
</dbReference>
<accession>A0A2X3VWC4</accession>
<keyword evidence="2" id="KW-1185">Reference proteome</keyword>
<dbReference type="NCBIfam" id="TIGR00099">
    <property type="entry name" value="Cof-subfamily"/>
    <property type="match status" value="1"/>
</dbReference>
<dbReference type="Pfam" id="PF08282">
    <property type="entry name" value="Hydrolase_3"/>
    <property type="match status" value="1"/>
</dbReference>
<dbReference type="PROSITE" id="PS01229">
    <property type="entry name" value="COF_2"/>
    <property type="match status" value="1"/>
</dbReference>